<accession>A0A2S9YY60</accession>
<sequence>MRHVALTLASLTALTVACGDSAADGDTLGTEGGVVTLDGSGTGDEQSTGDGDGDPGDGDGDACTNPCGDDCCAANEACDQDTLECVLDCGDTDPCGAAPGECCSAGQICYVGQCVMPGGPCAELGCATQTESDCEEDEICDGDLGLCVPDLADETCTFMPEPGVFDPVPRWSWGVRKPRNCMADSDCQKEEICDNGSCAVTWPHHVPGDDDYPAHHQAMASPMVADLDGDCIPEVIFNSYEPSSWQDNGILRAVHGDTGEKLWSLGDPAWRSDGSAIPAIGDIDYDGDLEIINVSADQHLHLIDHQGNPIWKTANVLAANLVSGAPALANFDLLGDAEIAHGREIYASDGSLLWGGNGGLGTNSAYATLSCVADLDGDLRPELIGGGTAYTFTGTVGVDFTGSTMWQSGGDGYCGVADFQLDGIPEVVVVRGGNIVILDGPTGAQLATFAIPGGGSGGAPNIADFDGDGFPDIGSAGGSRYVVVQFDGVDTMTKLWDAVTKDVSSNRTGSSVFDFDGDGRSEVIYADEWYLRIYPGVEPDCALNPVGPSCDQNMTDAEILFIDITSSGTRVEYPVVADVDGDFKAELVVSTNNNFSQGNIGDAGIEVFEDRLDNWVGTLPIWNQHTYHVTNVDAAGQIPVVESNNWEFPMSKPYNSYRRNSQGGIDGCAPDLVAQDLEVVGMCIDDLELSVRICNQGCLGVGPGVDVTFSEADAGVLGTVQTTQAIPAGGCVKALLSVPLPGAAPFDVSVSVDDDGMGGDAFNECIEDNNEFGPVELCPTIG</sequence>
<dbReference type="EMBL" id="PVNL01000004">
    <property type="protein sequence ID" value="PRQ10017.1"/>
    <property type="molecule type" value="Genomic_DNA"/>
</dbReference>
<dbReference type="RefSeq" id="WP_181232880.1">
    <property type="nucleotide sequence ID" value="NZ_PVNL01000004.1"/>
</dbReference>
<proteinExistence type="predicted"/>
<dbReference type="InterPro" id="IPR013517">
    <property type="entry name" value="FG-GAP"/>
</dbReference>
<dbReference type="AlphaFoldDB" id="A0A2S9YY60"/>
<evidence type="ECO:0000256" key="3">
    <source>
        <dbReference type="SAM" id="SignalP"/>
    </source>
</evidence>
<gene>
    <name evidence="4" type="ORF">ENSA7_02230</name>
</gene>
<dbReference type="Pfam" id="PF13517">
    <property type="entry name" value="FG-GAP_3"/>
    <property type="match status" value="1"/>
</dbReference>
<protein>
    <recommendedName>
        <fullName evidence="6">FG-GAP repeat protein</fullName>
    </recommendedName>
</protein>
<feature type="region of interest" description="Disordered" evidence="2">
    <location>
        <begin position="29"/>
        <end position="55"/>
    </location>
</feature>
<reference evidence="4 5" key="1">
    <citation type="submission" date="2018-03" db="EMBL/GenBank/DDBJ databases">
        <title>Draft Genome Sequences of the Obligatory Marine Myxobacteria Enhygromyxa salina SWB007.</title>
        <authorList>
            <person name="Poehlein A."/>
            <person name="Moghaddam J.A."/>
            <person name="Harms H."/>
            <person name="Alanjari M."/>
            <person name="Koenig G.M."/>
            <person name="Daniel R."/>
            <person name="Schaeberle T.F."/>
        </authorList>
    </citation>
    <scope>NUCLEOTIDE SEQUENCE [LARGE SCALE GENOMIC DNA]</scope>
    <source>
        <strain evidence="4 5">SWB007</strain>
    </source>
</reference>
<dbReference type="InterPro" id="IPR028994">
    <property type="entry name" value="Integrin_alpha_N"/>
</dbReference>
<evidence type="ECO:0000256" key="1">
    <source>
        <dbReference type="ARBA" id="ARBA00022729"/>
    </source>
</evidence>
<dbReference type="PROSITE" id="PS51257">
    <property type="entry name" value="PROKAR_LIPOPROTEIN"/>
    <property type="match status" value="1"/>
</dbReference>
<organism evidence="4 5">
    <name type="scientific">Enhygromyxa salina</name>
    <dbReference type="NCBI Taxonomy" id="215803"/>
    <lineage>
        <taxon>Bacteria</taxon>
        <taxon>Pseudomonadati</taxon>
        <taxon>Myxococcota</taxon>
        <taxon>Polyangia</taxon>
        <taxon>Nannocystales</taxon>
        <taxon>Nannocystaceae</taxon>
        <taxon>Enhygromyxa</taxon>
    </lineage>
</organism>
<evidence type="ECO:0008006" key="6">
    <source>
        <dbReference type="Google" id="ProtNLM"/>
    </source>
</evidence>
<keyword evidence="1 3" id="KW-0732">Signal</keyword>
<dbReference type="SUPFAM" id="SSF69318">
    <property type="entry name" value="Integrin alpha N-terminal domain"/>
    <property type="match status" value="1"/>
</dbReference>
<evidence type="ECO:0000256" key="2">
    <source>
        <dbReference type="SAM" id="MobiDB-lite"/>
    </source>
</evidence>
<feature type="chain" id="PRO_5015783367" description="FG-GAP repeat protein" evidence="3">
    <location>
        <begin position="23"/>
        <end position="782"/>
    </location>
</feature>
<evidence type="ECO:0000313" key="5">
    <source>
        <dbReference type="Proteomes" id="UP000238823"/>
    </source>
</evidence>
<name>A0A2S9YY60_9BACT</name>
<feature type="signal peptide" evidence="3">
    <location>
        <begin position="1"/>
        <end position="22"/>
    </location>
</feature>
<dbReference type="Proteomes" id="UP000238823">
    <property type="component" value="Unassembled WGS sequence"/>
</dbReference>
<evidence type="ECO:0000313" key="4">
    <source>
        <dbReference type="EMBL" id="PRQ10017.1"/>
    </source>
</evidence>
<comment type="caution">
    <text evidence="4">The sequence shown here is derived from an EMBL/GenBank/DDBJ whole genome shotgun (WGS) entry which is preliminary data.</text>
</comment>